<dbReference type="Pfam" id="PF03929">
    <property type="entry name" value="PepSY_TM"/>
    <property type="match status" value="1"/>
</dbReference>
<name>A0A1P8K617_9BURK</name>
<dbReference type="PANTHER" id="PTHR34219">
    <property type="entry name" value="IRON-REGULATED INNER MEMBRANE PROTEIN-RELATED"/>
    <property type="match status" value="1"/>
</dbReference>
<feature type="transmembrane region" description="Helical" evidence="1">
    <location>
        <begin position="150"/>
        <end position="170"/>
    </location>
</feature>
<feature type="transmembrane region" description="Helical" evidence="1">
    <location>
        <begin position="377"/>
        <end position="399"/>
    </location>
</feature>
<accession>A0A1P8K617</accession>
<dbReference type="EMBL" id="CP019239">
    <property type="protein sequence ID" value="APW41464.1"/>
    <property type="molecule type" value="Genomic_DNA"/>
</dbReference>
<feature type="transmembrane region" description="Helical" evidence="1">
    <location>
        <begin position="420"/>
        <end position="453"/>
    </location>
</feature>
<evidence type="ECO:0000313" key="3">
    <source>
        <dbReference type="Proteomes" id="UP000186110"/>
    </source>
</evidence>
<dbReference type="AlphaFoldDB" id="A0A1P8K617"/>
<gene>
    <name evidence="2" type="ORF">RS694_02095</name>
</gene>
<reference evidence="2 3" key="1">
    <citation type="submission" date="2017-01" db="EMBL/GenBank/DDBJ databases">
        <authorList>
            <person name="Mah S.A."/>
            <person name="Swanson W.J."/>
            <person name="Moy G.W."/>
            <person name="Vacquier V.D."/>
        </authorList>
    </citation>
    <scope>NUCLEOTIDE SEQUENCE [LARGE SCALE GENOMIC DNA]</scope>
    <source>
        <strain evidence="2 3">DSM 22694</strain>
    </source>
</reference>
<dbReference type="KEGG" id="rsb:RS694_02095"/>
<dbReference type="PANTHER" id="PTHR34219:SF1">
    <property type="entry name" value="PEPSY DOMAIN-CONTAINING PROTEIN"/>
    <property type="match status" value="1"/>
</dbReference>
<evidence type="ECO:0000313" key="2">
    <source>
        <dbReference type="EMBL" id="APW41464.1"/>
    </source>
</evidence>
<evidence type="ECO:0000256" key="1">
    <source>
        <dbReference type="SAM" id="Phobius"/>
    </source>
</evidence>
<keyword evidence="3" id="KW-1185">Reference proteome</keyword>
<feature type="transmembrane region" description="Helical" evidence="1">
    <location>
        <begin position="191"/>
        <end position="213"/>
    </location>
</feature>
<proteinExistence type="predicted"/>
<dbReference type="eggNOG" id="COG3182">
    <property type="taxonomic scope" value="Bacteria"/>
</dbReference>
<dbReference type="InterPro" id="IPR005625">
    <property type="entry name" value="PepSY-ass_TM"/>
</dbReference>
<keyword evidence="1" id="KW-0812">Transmembrane</keyword>
<sequence length="464" mass="49517">MQTSVAQSPARAAGFHATAWRWHFYSGLYVVPFLFMLAVTGLVMVFFTGFQTRLGAPVYVSAQNRVLAVTAQAQAALASVPDGTLKEYIAPPAKDLAAWFVVMQGEQAHAVAVNPYTAEVLKTVDKGNTVFAWAEKIHGTLLLGDVGDRLIEIAAGLAVVMVVTGLYLHWPRGGSRWAEVLVPNLRAKGRIWWKSLHASIGFWLSIVLLGFLLTGMSWTGIWGAKYVQPWATFPAVKWDAVPQSDATHATLNTAGVHDVPWGLEQTPLPQSGSSAGVLGVAAGEPVNLDGMVNLATRLGFSGQFHINLPQDANGVYTLSADTMSGDLKNPTHDRTVHVDRYTGRVLAEAAFADYSPVAKAMAVGIALHQGDLGLWNALLNVAFCAGVAFLCVSGIVMWWKRRPAGAGRLVAPPLSAGAPLWKSGAVVMLLVAVAFPLSGAVLLAVVLLDWLVIGRLPGFRVVLS</sequence>
<dbReference type="RefSeq" id="WP_029708305.1">
    <property type="nucleotide sequence ID" value="NZ_CP019239.1"/>
</dbReference>
<evidence type="ECO:0008006" key="4">
    <source>
        <dbReference type="Google" id="ProtNLM"/>
    </source>
</evidence>
<protein>
    <recommendedName>
        <fullName evidence="4">PepSY domain-containing protein</fullName>
    </recommendedName>
</protein>
<keyword evidence="1" id="KW-0472">Membrane</keyword>
<feature type="transmembrane region" description="Helical" evidence="1">
    <location>
        <begin position="28"/>
        <end position="50"/>
    </location>
</feature>
<dbReference type="STRING" id="1484693.RS694_02095"/>
<keyword evidence="1" id="KW-1133">Transmembrane helix</keyword>
<dbReference type="Proteomes" id="UP000186110">
    <property type="component" value="Chromosome"/>
</dbReference>
<organism evidence="2 3">
    <name type="scientific">Rhodoferax saidenbachensis</name>
    <dbReference type="NCBI Taxonomy" id="1484693"/>
    <lineage>
        <taxon>Bacteria</taxon>
        <taxon>Pseudomonadati</taxon>
        <taxon>Pseudomonadota</taxon>
        <taxon>Betaproteobacteria</taxon>
        <taxon>Burkholderiales</taxon>
        <taxon>Comamonadaceae</taxon>
        <taxon>Rhodoferax</taxon>
    </lineage>
</organism>